<evidence type="ECO:0000256" key="1">
    <source>
        <dbReference type="ARBA" id="ARBA00005230"/>
    </source>
</evidence>
<evidence type="ECO:0000256" key="7">
    <source>
        <dbReference type="ARBA" id="ARBA00033135"/>
    </source>
</evidence>
<keyword evidence="9" id="KW-1185">Reference proteome</keyword>
<dbReference type="OrthoDB" id="9813510at2"/>
<dbReference type="GO" id="GO:0008657">
    <property type="term" value="F:DNA topoisomerase type II (double strand cut, ATP-hydrolyzing) inhibitor activity"/>
    <property type="evidence" value="ECO:0007669"/>
    <property type="project" value="InterPro"/>
</dbReference>
<evidence type="ECO:0000313" key="9">
    <source>
        <dbReference type="Proteomes" id="UP000238220"/>
    </source>
</evidence>
<evidence type="ECO:0000256" key="5">
    <source>
        <dbReference type="ARBA" id="ARBA00023163"/>
    </source>
</evidence>
<keyword evidence="5" id="KW-0804">Transcription</keyword>
<evidence type="ECO:0000256" key="4">
    <source>
        <dbReference type="ARBA" id="ARBA00023015"/>
    </source>
</evidence>
<dbReference type="InterPro" id="IPR002712">
    <property type="entry name" value="CcdB"/>
</dbReference>
<gene>
    <name evidence="8" type="ORF">C3942_05015</name>
</gene>
<organism evidence="8 9">
    <name type="scientific">Solimonas fluminis</name>
    <dbReference type="NCBI Taxonomy" id="2086571"/>
    <lineage>
        <taxon>Bacteria</taxon>
        <taxon>Pseudomonadati</taxon>
        <taxon>Pseudomonadota</taxon>
        <taxon>Gammaproteobacteria</taxon>
        <taxon>Nevskiales</taxon>
        <taxon>Nevskiaceae</taxon>
        <taxon>Solimonas</taxon>
    </lineage>
</organism>
<dbReference type="Proteomes" id="UP000238220">
    <property type="component" value="Unassembled WGS sequence"/>
</dbReference>
<proteinExistence type="inferred from homology"/>
<dbReference type="EMBL" id="PSNW01000002">
    <property type="protein sequence ID" value="PPE75039.1"/>
    <property type="molecule type" value="Genomic_DNA"/>
</dbReference>
<accession>A0A2S5TJ79</accession>
<dbReference type="AlphaFoldDB" id="A0A2S5TJ79"/>
<dbReference type="RefSeq" id="WP_104229265.1">
    <property type="nucleotide sequence ID" value="NZ_PSNW01000002.1"/>
</dbReference>
<evidence type="ECO:0000256" key="6">
    <source>
        <dbReference type="ARBA" id="ARBA00029628"/>
    </source>
</evidence>
<evidence type="ECO:0000313" key="8">
    <source>
        <dbReference type="EMBL" id="PPE75039.1"/>
    </source>
</evidence>
<dbReference type="SUPFAM" id="SSF50118">
    <property type="entry name" value="Cell growth inhibitor/plasmid maintenance toxic component"/>
    <property type="match status" value="1"/>
</dbReference>
<comment type="caution">
    <text evidence="8">The sequence shown here is derived from an EMBL/GenBank/DDBJ whole genome shotgun (WGS) entry which is preliminary data.</text>
</comment>
<evidence type="ECO:0000256" key="2">
    <source>
        <dbReference type="ARBA" id="ARBA00015075"/>
    </source>
</evidence>
<comment type="similarity">
    <text evidence="1">Belongs to the CcdB toxin family.</text>
</comment>
<dbReference type="InterPro" id="IPR011067">
    <property type="entry name" value="Plasmid_toxin/cell-grow_inhib"/>
</dbReference>
<dbReference type="Gene3D" id="2.30.30.110">
    <property type="match status" value="1"/>
</dbReference>
<name>A0A2S5TJ79_9GAMM</name>
<dbReference type="GO" id="GO:0006276">
    <property type="term" value="P:plasmid maintenance"/>
    <property type="evidence" value="ECO:0007669"/>
    <property type="project" value="InterPro"/>
</dbReference>
<evidence type="ECO:0000256" key="3">
    <source>
        <dbReference type="ARBA" id="ARBA00022491"/>
    </source>
</evidence>
<keyword evidence="4" id="KW-0805">Transcription regulation</keyword>
<protein>
    <recommendedName>
        <fullName evidence="2">Toxin CcdB</fullName>
    </recommendedName>
    <alternativeName>
        <fullName evidence="7">Cytotoxic protein CcdB</fullName>
    </alternativeName>
    <alternativeName>
        <fullName evidence="6">Protein LetD</fullName>
    </alternativeName>
</protein>
<keyword evidence="3" id="KW-0678">Repressor</keyword>
<dbReference type="Pfam" id="PF01845">
    <property type="entry name" value="CcdB"/>
    <property type="match status" value="1"/>
</dbReference>
<reference evidence="8 9" key="1">
    <citation type="submission" date="2018-02" db="EMBL/GenBank/DDBJ databases">
        <title>Genome sequencing of Solimonas sp. HR-BB.</title>
        <authorList>
            <person name="Lee Y."/>
            <person name="Jeon C.O."/>
        </authorList>
    </citation>
    <scope>NUCLEOTIDE SEQUENCE [LARGE SCALE GENOMIC DNA]</scope>
    <source>
        <strain evidence="8 9">HR-BB</strain>
    </source>
</reference>
<sequence length="102" mass="10857">MAQFSVYRNPRASARHAPYLLDVQSDVVNAGLRVVVPLVDPGYFGPRAKRLNPLIEVSGADYVLSPAEIGSLPLAQLGAAVAHAGAVRQDILDALDFLLTGY</sequence>